<reference evidence="1 2" key="1">
    <citation type="submission" date="2018-09" db="EMBL/GenBank/DDBJ databases">
        <title>A clostridial neurotoxin that targets Anopheles mosquitoes.</title>
        <authorList>
            <person name="Contreras E."/>
            <person name="Masuyer G."/>
            <person name="Qureshi N."/>
            <person name="Chawla S."/>
            <person name="Lim H.L."/>
            <person name="Chen J."/>
            <person name="Stenmark P."/>
            <person name="Gill S."/>
        </authorList>
    </citation>
    <scope>NUCLEOTIDE SEQUENCE [LARGE SCALE GENOMIC DNA]</scope>
    <source>
        <strain evidence="1 2">Cbm</strain>
    </source>
</reference>
<name>A0A5P3XB25_PARBF</name>
<proteinExistence type="predicted"/>
<evidence type="ECO:0000313" key="2">
    <source>
        <dbReference type="Proteomes" id="UP000326961"/>
    </source>
</evidence>
<evidence type="ECO:0000313" key="1">
    <source>
        <dbReference type="EMBL" id="QEZ68458.1"/>
    </source>
</evidence>
<protein>
    <submittedName>
        <fullName evidence="1">Uncharacterized protein</fullName>
    </submittedName>
</protein>
<dbReference type="EMBL" id="CP032452">
    <property type="protein sequence ID" value="QEZ68458.1"/>
    <property type="molecule type" value="Genomic_DNA"/>
</dbReference>
<organism evidence="1 2">
    <name type="scientific">Paraclostridium bifermentans</name>
    <name type="common">Clostridium bifermentans</name>
    <dbReference type="NCBI Taxonomy" id="1490"/>
    <lineage>
        <taxon>Bacteria</taxon>
        <taxon>Bacillati</taxon>
        <taxon>Bacillota</taxon>
        <taxon>Clostridia</taxon>
        <taxon>Peptostreptococcales</taxon>
        <taxon>Peptostreptococcaceae</taxon>
        <taxon>Paraclostridium</taxon>
    </lineage>
</organism>
<sequence length="146" mass="17106">MIYKILSTNNHKYTLNRVNNVKHYIKMNKNFKMGKGSYVYIEIDDKIKLNKPIYILISKFDENNGCLLKNSDFQYILLIGKNKNINGVLEIDTTEQLGEDLDLFVYKYKKYNLNNKLIKHDVSTLFRNINITSGIMDGEILMKNAE</sequence>
<dbReference type="Proteomes" id="UP000326961">
    <property type="component" value="Chromosome"/>
</dbReference>
<dbReference type="AlphaFoldDB" id="A0A5P3XB25"/>
<gene>
    <name evidence="1" type="ORF">D4A35_05700</name>
</gene>
<accession>A0A5P3XB25</accession>